<dbReference type="AlphaFoldDB" id="A4BV93"/>
<protein>
    <submittedName>
        <fullName evidence="1">Uncharacterized protein</fullName>
    </submittedName>
</protein>
<proteinExistence type="predicted"/>
<keyword evidence="2" id="KW-1185">Reference proteome</keyword>
<gene>
    <name evidence="1" type="ORF">NB231_06795</name>
</gene>
<organism evidence="1 2">
    <name type="scientific">Nitrococcus mobilis Nb-231</name>
    <dbReference type="NCBI Taxonomy" id="314278"/>
    <lineage>
        <taxon>Bacteria</taxon>
        <taxon>Pseudomonadati</taxon>
        <taxon>Pseudomonadota</taxon>
        <taxon>Gammaproteobacteria</taxon>
        <taxon>Chromatiales</taxon>
        <taxon>Ectothiorhodospiraceae</taxon>
        <taxon>Nitrococcus</taxon>
    </lineage>
</organism>
<accession>A4BV93</accession>
<name>A4BV93_9GAMM</name>
<dbReference type="EMBL" id="AAOF01000024">
    <property type="protein sequence ID" value="EAR20360.1"/>
    <property type="molecule type" value="Genomic_DNA"/>
</dbReference>
<evidence type="ECO:0000313" key="1">
    <source>
        <dbReference type="EMBL" id="EAR20360.1"/>
    </source>
</evidence>
<dbReference type="Proteomes" id="UP000003374">
    <property type="component" value="Unassembled WGS sequence"/>
</dbReference>
<dbReference type="HOGENOM" id="CLU_2936923_0_0_6"/>
<comment type="caution">
    <text evidence="1">The sequence shown here is derived from an EMBL/GenBank/DDBJ whole genome shotgun (WGS) entry which is preliminary data.</text>
</comment>
<reference evidence="1 2" key="1">
    <citation type="submission" date="2006-02" db="EMBL/GenBank/DDBJ databases">
        <authorList>
            <person name="Waterbury J."/>
            <person name="Ferriera S."/>
            <person name="Johnson J."/>
            <person name="Kravitz S."/>
            <person name="Halpern A."/>
            <person name="Remington K."/>
            <person name="Beeson K."/>
            <person name="Tran B."/>
            <person name="Rogers Y.-H."/>
            <person name="Friedman R."/>
            <person name="Venter J.C."/>
        </authorList>
    </citation>
    <scope>NUCLEOTIDE SEQUENCE [LARGE SCALE GENOMIC DNA]</scope>
    <source>
        <strain evidence="1 2">Nb-231</strain>
    </source>
</reference>
<sequence length="60" mass="6361">MKHFLYGVRPDTVACYGGAQSSGPWQPGVAHGVWVIFKLAEAVADGGSTIIIDSCRLPTE</sequence>
<evidence type="ECO:0000313" key="2">
    <source>
        <dbReference type="Proteomes" id="UP000003374"/>
    </source>
</evidence>